<feature type="compositionally biased region" description="Low complexity" evidence="1">
    <location>
        <begin position="261"/>
        <end position="273"/>
    </location>
</feature>
<feature type="compositionally biased region" description="Low complexity" evidence="1">
    <location>
        <begin position="219"/>
        <end position="231"/>
    </location>
</feature>
<organism evidence="2 3">
    <name type="scientific">Phytophthora oleae</name>
    <dbReference type="NCBI Taxonomy" id="2107226"/>
    <lineage>
        <taxon>Eukaryota</taxon>
        <taxon>Sar</taxon>
        <taxon>Stramenopiles</taxon>
        <taxon>Oomycota</taxon>
        <taxon>Peronosporomycetes</taxon>
        <taxon>Peronosporales</taxon>
        <taxon>Peronosporaceae</taxon>
        <taxon>Phytophthora</taxon>
    </lineage>
</organism>
<feature type="region of interest" description="Disordered" evidence="1">
    <location>
        <begin position="41"/>
        <end position="80"/>
    </location>
</feature>
<evidence type="ECO:0000313" key="2">
    <source>
        <dbReference type="EMBL" id="KAL3661705.1"/>
    </source>
</evidence>
<sequence>MDTERQENDTHERDQQSRSSRRTAWQAAITELQQQREEIMRQIQQDTAVDAAEREQIEAVPDPQQNHSQVASPPLVENNESTTQYSIGGVVTLEPLSSSLRLQASSSRSGDLLRPVAAPVPTAVPPSLLDGFTRYRTTPDALNDVFSLQLKFAETMLKLEKSVQVRDQLLHHGATKQRSETRTREEHRQVHYRGGRRRRTESGSNSDTSVRRHRESHSSESFSSSVYSFSSLDSTPHRGQIVRVRYPNFGVSRATTAETLAPSSSGAGNSPGSQTTEGAVDAMKSTESPSTIDETGEDRDDLGDTTDGQEEAAHKTPTSGSSVTTPTTGSDQKSNTSLSKQVRFGDDAYSTPVLARKFNFDGPSIDEDDYEEKEEEAESVLSFLDGSSVTSAELNDASFLRAFDRFRRELNVSRHDSTTQSPAAPPIARKLFQEQTNEAGEDHGNTVELTAATEDNDHLAAFPELDCLSVEELQEHHRSLCLDIQAESAQLVLNFGAKQSMNTTPQDAEQTKTRLLALRDELKAVDLRLSAQ</sequence>
<reference evidence="2 3" key="1">
    <citation type="submission" date="2024-09" db="EMBL/GenBank/DDBJ databases">
        <title>Genome sequencing and assembly of Phytophthora oleae, isolate VK10A, causative agent of rot of olive drupes.</title>
        <authorList>
            <person name="Conti Taguali S."/>
            <person name="Riolo M."/>
            <person name="La Spada F."/>
            <person name="Cacciola S.O."/>
            <person name="Dionisio G."/>
        </authorList>
    </citation>
    <scope>NUCLEOTIDE SEQUENCE [LARGE SCALE GENOMIC DNA]</scope>
    <source>
        <strain evidence="2 3">VK10A</strain>
    </source>
</reference>
<keyword evidence="3" id="KW-1185">Reference proteome</keyword>
<feature type="compositionally biased region" description="Polar residues" evidence="1">
    <location>
        <begin position="331"/>
        <end position="340"/>
    </location>
</feature>
<accession>A0ABD3F8B1</accession>
<protein>
    <submittedName>
        <fullName evidence="2">Uncharacterized protein</fullName>
    </submittedName>
</protein>
<feature type="compositionally biased region" description="Basic residues" evidence="1">
    <location>
        <begin position="190"/>
        <end position="199"/>
    </location>
</feature>
<evidence type="ECO:0000256" key="1">
    <source>
        <dbReference type="SAM" id="MobiDB-lite"/>
    </source>
</evidence>
<feature type="compositionally biased region" description="Basic and acidic residues" evidence="1">
    <location>
        <begin position="1"/>
        <end position="16"/>
    </location>
</feature>
<feature type="compositionally biased region" description="Basic and acidic residues" evidence="1">
    <location>
        <begin position="177"/>
        <end position="189"/>
    </location>
</feature>
<dbReference type="Proteomes" id="UP001632037">
    <property type="component" value="Unassembled WGS sequence"/>
</dbReference>
<comment type="caution">
    <text evidence="2">The sequence shown here is derived from an EMBL/GenBank/DDBJ whole genome shotgun (WGS) entry which is preliminary data.</text>
</comment>
<feature type="region of interest" description="Disordered" evidence="1">
    <location>
        <begin position="171"/>
        <end position="234"/>
    </location>
</feature>
<feature type="compositionally biased region" description="Acidic residues" evidence="1">
    <location>
        <begin position="294"/>
        <end position="310"/>
    </location>
</feature>
<dbReference type="AlphaFoldDB" id="A0ABD3F8B1"/>
<dbReference type="EMBL" id="JBIMZQ010000034">
    <property type="protein sequence ID" value="KAL3661705.1"/>
    <property type="molecule type" value="Genomic_DNA"/>
</dbReference>
<proteinExistence type="predicted"/>
<feature type="region of interest" description="Disordered" evidence="1">
    <location>
        <begin position="1"/>
        <end position="26"/>
    </location>
</feature>
<feature type="region of interest" description="Disordered" evidence="1">
    <location>
        <begin position="258"/>
        <end position="344"/>
    </location>
</feature>
<gene>
    <name evidence="2" type="ORF">V7S43_013005</name>
</gene>
<evidence type="ECO:0000313" key="3">
    <source>
        <dbReference type="Proteomes" id="UP001632037"/>
    </source>
</evidence>
<feature type="compositionally biased region" description="Low complexity" evidence="1">
    <location>
        <begin position="316"/>
        <end position="330"/>
    </location>
</feature>
<name>A0ABD3F8B1_9STRA</name>